<evidence type="ECO:0000256" key="6">
    <source>
        <dbReference type="ARBA" id="ARBA00023242"/>
    </source>
</evidence>
<dbReference type="GO" id="GO:0016592">
    <property type="term" value="C:mediator complex"/>
    <property type="evidence" value="ECO:0007669"/>
    <property type="project" value="InterPro"/>
</dbReference>
<evidence type="ECO:0000256" key="1">
    <source>
        <dbReference type="ARBA" id="ARBA00004123"/>
    </source>
</evidence>
<gene>
    <name evidence="8" type="ORF">NE237_000002</name>
</gene>
<keyword evidence="6 7" id="KW-0539">Nucleus</keyword>
<dbReference type="PANTHER" id="PTHR13186">
    <property type="entry name" value="MEDIATOR OF RNA POLYMERASE II TRANSCRIPTION SUBUNIT 31"/>
    <property type="match status" value="1"/>
</dbReference>
<accession>A0A9Q0JQW9</accession>
<dbReference type="GO" id="GO:0006355">
    <property type="term" value="P:regulation of DNA-templated transcription"/>
    <property type="evidence" value="ECO:0007669"/>
    <property type="project" value="InterPro"/>
</dbReference>
<dbReference type="InterPro" id="IPR038089">
    <property type="entry name" value="Med31_sf"/>
</dbReference>
<keyword evidence="5 7" id="KW-0804">Transcription</keyword>
<comment type="similarity">
    <text evidence="2 7">Belongs to the Mediator complex subunit 31 family.</text>
</comment>
<protein>
    <recommendedName>
        <fullName evidence="7">Mediator of RNA polymerase II transcription subunit 31</fullName>
    </recommendedName>
</protein>
<name>A0A9Q0JQW9_9MAGN</name>
<evidence type="ECO:0000313" key="8">
    <source>
        <dbReference type="EMBL" id="KAJ4943976.1"/>
    </source>
</evidence>
<evidence type="ECO:0000256" key="7">
    <source>
        <dbReference type="RuleBase" id="RU364129"/>
    </source>
</evidence>
<dbReference type="AlphaFoldDB" id="A0A9Q0JQW9"/>
<keyword evidence="3 7" id="KW-0805">Transcription regulation</keyword>
<dbReference type="EMBL" id="JAMYWD010001252">
    <property type="protein sequence ID" value="KAJ4943976.1"/>
    <property type="molecule type" value="Genomic_DNA"/>
</dbReference>
<evidence type="ECO:0000256" key="4">
    <source>
        <dbReference type="ARBA" id="ARBA00023159"/>
    </source>
</evidence>
<evidence type="ECO:0000313" key="9">
    <source>
        <dbReference type="Proteomes" id="UP001141806"/>
    </source>
</evidence>
<comment type="subunit">
    <text evidence="7">Component of the Mediator complex.</text>
</comment>
<dbReference type="InterPro" id="IPR008831">
    <property type="entry name" value="Mediator_Med31"/>
</dbReference>
<organism evidence="8 9">
    <name type="scientific">Protea cynaroides</name>
    <dbReference type="NCBI Taxonomy" id="273540"/>
    <lineage>
        <taxon>Eukaryota</taxon>
        <taxon>Viridiplantae</taxon>
        <taxon>Streptophyta</taxon>
        <taxon>Embryophyta</taxon>
        <taxon>Tracheophyta</taxon>
        <taxon>Spermatophyta</taxon>
        <taxon>Magnoliopsida</taxon>
        <taxon>Proteales</taxon>
        <taxon>Proteaceae</taxon>
        <taxon>Protea</taxon>
    </lineage>
</organism>
<evidence type="ECO:0000256" key="2">
    <source>
        <dbReference type="ARBA" id="ARBA00006378"/>
    </source>
</evidence>
<dbReference type="Gene3D" id="1.10.10.1340">
    <property type="entry name" value="Mediator of RNA polymerase II, submodule Med31 (Soh1)"/>
    <property type="match status" value="1"/>
</dbReference>
<reference evidence="8" key="1">
    <citation type="journal article" date="2023" name="Plant J.">
        <title>The genome of the king protea, Protea cynaroides.</title>
        <authorList>
            <person name="Chang J."/>
            <person name="Duong T.A."/>
            <person name="Schoeman C."/>
            <person name="Ma X."/>
            <person name="Roodt D."/>
            <person name="Barker N."/>
            <person name="Li Z."/>
            <person name="Van de Peer Y."/>
            <person name="Mizrachi E."/>
        </authorList>
    </citation>
    <scope>NUCLEOTIDE SEQUENCE</scope>
    <source>
        <tissue evidence="8">Young leaves</tissue>
    </source>
</reference>
<keyword evidence="4 7" id="KW-0010">Activator</keyword>
<dbReference type="Pfam" id="PF05669">
    <property type="entry name" value="Med31"/>
    <property type="match status" value="1"/>
</dbReference>
<keyword evidence="9" id="KW-1185">Reference proteome</keyword>
<dbReference type="GO" id="GO:0003712">
    <property type="term" value="F:transcription coregulator activity"/>
    <property type="evidence" value="ECO:0007669"/>
    <property type="project" value="InterPro"/>
</dbReference>
<comment type="function">
    <text evidence="7">Component of the Mediator complex, a coactivator involved in the regulated transcription of nearly all RNA polymerase II-dependent genes. Mediator functions as a bridge to convey information from gene-specific regulatory proteins to the basal RNA polymerase II transcription machinery. Mediator is recruited to promoters by direct interactions with regulatory proteins and serves as a scaffold for the assembly of a functional preinitiation complex with RNA polymerase II and the general transcription factors.</text>
</comment>
<comment type="subcellular location">
    <subcellularLocation>
        <location evidence="1 7">Nucleus</location>
    </subcellularLocation>
</comment>
<sequence length="97" mass="10984">MEGIAPKDATAIQVELKVEVGLPYLAQNGYFEDEAFIGYLKYLQYWQLLEYIKYIIYPQCLFFLELLQTASFRSAMAIHAARAAIGEASGTTVQTQH</sequence>
<dbReference type="Proteomes" id="UP001141806">
    <property type="component" value="Unassembled WGS sequence"/>
</dbReference>
<comment type="caution">
    <text evidence="8">The sequence shown here is derived from an EMBL/GenBank/DDBJ whole genome shotgun (WGS) entry which is preliminary data.</text>
</comment>
<evidence type="ECO:0000256" key="3">
    <source>
        <dbReference type="ARBA" id="ARBA00023015"/>
    </source>
</evidence>
<proteinExistence type="inferred from homology"/>
<dbReference type="OrthoDB" id="10257739at2759"/>
<evidence type="ECO:0000256" key="5">
    <source>
        <dbReference type="ARBA" id="ARBA00023163"/>
    </source>
</evidence>